<dbReference type="GeneID" id="5486300"/>
<dbReference type="AlphaFoldDB" id="A7EUA1"/>
<reference evidence="2" key="1">
    <citation type="journal article" date="2011" name="PLoS Genet.">
        <title>Genomic analysis of the necrotrophic fungal pathogens Sclerotinia sclerotiorum and Botrytis cinerea.</title>
        <authorList>
            <person name="Amselem J."/>
            <person name="Cuomo C.A."/>
            <person name="van Kan J.A."/>
            <person name="Viaud M."/>
            <person name="Benito E.P."/>
            <person name="Couloux A."/>
            <person name="Coutinho P.M."/>
            <person name="de Vries R.P."/>
            <person name="Dyer P.S."/>
            <person name="Fillinger S."/>
            <person name="Fournier E."/>
            <person name="Gout L."/>
            <person name="Hahn M."/>
            <person name="Kohn L."/>
            <person name="Lapalu N."/>
            <person name="Plummer K.M."/>
            <person name="Pradier J.M."/>
            <person name="Quevillon E."/>
            <person name="Sharon A."/>
            <person name="Simon A."/>
            <person name="ten Have A."/>
            <person name="Tudzynski B."/>
            <person name="Tudzynski P."/>
            <person name="Wincker P."/>
            <person name="Andrew M."/>
            <person name="Anthouard V."/>
            <person name="Beever R.E."/>
            <person name="Beffa R."/>
            <person name="Benoit I."/>
            <person name="Bouzid O."/>
            <person name="Brault B."/>
            <person name="Chen Z."/>
            <person name="Choquer M."/>
            <person name="Collemare J."/>
            <person name="Cotton P."/>
            <person name="Danchin E.G."/>
            <person name="Da Silva C."/>
            <person name="Gautier A."/>
            <person name="Giraud C."/>
            <person name="Giraud T."/>
            <person name="Gonzalez C."/>
            <person name="Grossetete S."/>
            <person name="Guldener U."/>
            <person name="Henrissat B."/>
            <person name="Howlett B.J."/>
            <person name="Kodira C."/>
            <person name="Kretschmer M."/>
            <person name="Lappartient A."/>
            <person name="Leroch M."/>
            <person name="Levis C."/>
            <person name="Mauceli E."/>
            <person name="Neuveglise C."/>
            <person name="Oeser B."/>
            <person name="Pearson M."/>
            <person name="Poulain J."/>
            <person name="Poussereau N."/>
            <person name="Quesneville H."/>
            <person name="Rascle C."/>
            <person name="Schumacher J."/>
            <person name="Segurens B."/>
            <person name="Sexton A."/>
            <person name="Silva E."/>
            <person name="Sirven C."/>
            <person name="Soanes D.M."/>
            <person name="Talbot N.J."/>
            <person name="Templeton M."/>
            <person name="Yandava C."/>
            <person name="Yarden O."/>
            <person name="Zeng Q."/>
            <person name="Rollins J.A."/>
            <person name="Lebrun M.H."/>
            <person name="Dickman M."/>
        </authorList>
    </citation>
    <scope>NUCLEOTIDE SEQUENCE [LARGE SCALE GENOMIC DNA]</scope>
    <source>
        <strain evidence="2">ATCC 18683 / 1980 / Ss-1</strain>
    </source>
</reference>
<dbReference type="RefSeq" id="XP_001590144.1">
    <property type="nucleotide sequence ID" value="XM_001590094.1"/>
</dbReference>
<name>A7EUA1_SCLS1</name>
<evidence type="ECO:0000313" key="2">
    <source>
        <dbReference type="Proteomes" id="UP000001312"/>
    </source>
</evidence>
<dbReference type="KEGG" id="ssl:SS1G_08908"/>
<dbReference type="EMBL" id="CH476632">
    <property type="protein sequence ID" value="EDN93043.1"/>
    <property type="molecule type" value="Genomic_DNA"/>
</dbReference>
<gene>
    <name evidence="1" type="ORF">SS1G_08908</name>
</gene>
<protein>
    <submittedName>
        <fullName evidence="1">Uncharacterized protein</fullName>
    </submittedName>
</protein>
<sequence>MSRLGQSCYQKRKDKKDMTIIRRRHVRGKSTTVLLRGTLRIKPQSKTMDKVTGTAIAKTRMLILNNAIKKSAAYAVTVKVWRPQGALRSGDGEYLASTVKNSYNEQRRNSWQSKHLAYAMVYDIMLKVVSYPDDGKMMDYAGTSFKA</sequence>
<evidence type="ECO:0000313" key="1">
    <source>
        <dbReference type="EMBL" id="EDN93043.1"/>
    </source>
</evidence>
<keyword evidence="2" id="KW-1185">Reference proteome</keyword>
<accession>A7EUA1</accession>
<organism evidence="1 2">
    <name type="scientific">Sclerotinia sclerotiorum (strain ATCC 18683 / 1980 / Ss-1)</name>
    <name type="common">White mold</name>
    <name type="synonym">Whetzelinia sclerotiorum</name>
    <dbReference type="NCBI Taxonomy" id="665079"/>
    <lineage>
        <taxon>Eukaryota</taxon>
        <taxon>Fungi</taxon>
        <taxon>Dikarya</taxon>
        <taxon>Ascomycota</taxon>
        <taxon>Pezizomycotina</taxon>
        <taxon>Leotiomycetes</taxon>
        <taxon>Helotiales</taxon>
        <taxon>Sclerotiniaceae</taxon>
        <taxon>Sclerotinia</taxon>
    </lineage>
</organism>
<dbReference type="InParanoid" id="A7EUA1"/>
<proteinExistence type="predicted"/>
<dbReference type="Proteomes" id="UP000001312">
    <property type="component" value="Unassembled WGS sequence"/>
</dbReference>